<evidence type="ECO:0000256" key="3">
    <source>
        <dbReference type="ARBA" id="ARBA00022764"/>
    </source>
</evidence>
<dbReference type="InterPro" id="IPR031680">
    <property type="entry name" value="Hepar_II_III_N"/>
</dbReference>
<dbReference type="EMBL" id="JBHMFC010000042">
    <property type="protein sequence ID" value="MFB9057049.1"/>
    <property type="molecule type" value="Genomic_DNA"/>
</dbReference>
<dbReference type="SUPFAM" id="SSF48230">
    <property type="entry name" value="Chondroitin AC/alginate lyase"/>
    <property type="match status" value="1"/>
</dbReference>
<evidence type="ECO:0000259" key="5">
    <source>
        <dbReference type="Pfam" id="PF07940"/>
    </source>
</evidence>
<comment type="caution">
    <text evidence="7">The sequence shown here is derived from an EMBL/GenBank/DDBJ whole genome shotgun (WGS) entry which is preliminary data.</text>
</comment>
<dbReference type="RefSeq" id="WP_379861271.1">
    <property type="nucleotide sequence ID" value="NZ_JBHMFC010000042.1"/>
</dbReference>
<evidence type="ECO:0000313" key="7">
    <source>
        <dbReference type="EMBL" id="MFB9057049.1"/>
    </source>
</evidence>
<accession>A0ABV5FCE8</accession>
<keyword evidence="8" id="KW-1185">Reference proteome</keyword>
<sequence length="524" mass="60842">MNLKKLNTYYHTLVHVKLIQLYYQLYYRLFGRFLKPKLETAARVSNFLTLKEGLLYQDSFTEPHTFNFLNLEKQFDKIDWNFNTYGKLWTYNLNYFDYLHQESISKERGLQLINNFCDQKDSHCDGYEPYPISLRGINWVKFLSLHTINDSRINQQLFDDYNRLSKTLEYHLLANHLLENAFSLLFGAYYFQEDTWYAKAQRLLKQQLEEQILPDGAHYELSPMYHSIILHRVLDSYNLVSNAAWKDKALAPLLKKKASLMLGWLQTMQFEGGALPMVNDTTIHITPSPEAIYAYAKRLAISSVPQPLKESGYRKLKTPPLEVLFDVGQIAPAYQPGHAHADSLQILVYNQGTPLIVDTGISTYEKNERRQLERSTCSHNTITVNHLNSSQVWSGFRVAKRAKTTILEDFKDRVLAVHNGYRSLGIAHKREVRVLDQTIQVSDTLTGGKKEDVVQGHLHLHPEVTYEIKDTVIILNNSIEIRFPKETVLDTQDYLYSQGFNNLVSAQKIKYTFKHQNTFTISPL</sequence>
<dbReference type="InterPro" id="IPR008929">
    <property type="entry name" value="Chondroitin_lyas"/>
</dbReference>
<dbReference type="PANTHER" id="PTHR39210:SF1">
    <property type="entry name" value="HEPARIN-SULFATE LYASE"/>
    <property type="match status" value="1"/>
</dbReference>
<dbReference type="Proteomes" id="UP001589585">
    <property type="component" value="Unassembled WGS sequence"/>
</dbReference>
<comment type="subcellular location">
    <subcellularLocation>
        <location evidence="1">Periplasm</location>
    </subcellularLocation>
</comment>
<proteinExistence type="predicted"/>
<dbReference type="Gene3D" id="1.50.10.100">
    <property type="entry name" value="Chondroitin AC/alginate lyase"/>
    <property type="match status" value="1"/>
</dbReference>
<dbReference type="PANTHER" id="PTHR39210">
    <property type="entry name" value="HEPARIN-SULFATE LYASE"/>
    <property type="match status" value="1"/>
</dbReference>
<dbReference type="Pfam" id="PF07940">
    <property type="entry name" value="Hepar_II_III_C"/>
    <property type="match status" value="1"/>
</dbReference>
<keyword evidence="4" id="KW-0456">Lyase</keyword>
<gene>
    <name evidence="7" type="ORF">ACFFU9_09880</name>
</gene>
<keyword evidence="3" id="KW-0574">Periplasm</keyword>
<keyword evidence="2" id="KW-0732">Signal</keyword>
<dbReference type="Pfam" id="PF16889">
    <property type="entry name" value="Hepar_II_III_N"/>
    <property type="match status" value="1"/>
</dbReference>
<organism evidence="7 8">
    <name type="scientific">Mariniflexile ostreae</name>
    <dbReference type="NCBI Taxonomy" id="1520892"/>
    <lineage>
        <taxon>Bacteria</taxon>
        <taxon>Pseudomonadati</taxon>
        <taxon>Bacteroidota</taxon>
        <taxon>Flavobacteriia</taxon>
        <taxon>Flavobacteriales</taxon>
        <taxon>Flavobacteriaceae</taxon>
        <taxon>Mariniflexile</taxon>
    </lineage>
</organism>
<evidence type="ECO:0000256" key="4">
    <source>
        <dbReference type="ARBA" id="ARBA00023239"/>
    </source>
</evidence>
<evidence type="ECO:0000313" key="8">
    <source>
        <dbReference type="Proteomes" id="UP001589585"/>
    </source>
</evidence>
<evidence type="ECO:0000256" key="2">
    <source>
        <dbReference type="ARBA" id="ARBA00022729"/>
    </source>
</evidence>
<reference evidence="7 8" key="1">
    <citation type="submission" date="2024-09" db="EMBL/GenBank/DDBJ databases">
        <authorList>
            <person name="Sun Q."/>
            <person name="Mori K."/>
        </authorList>
    </citation>
    <scope>NUCLEOTIDE SEQUENCE [LARGE SCALE GENOMIC DNA]</scope>
    <source>
        <strain evidence="7 8">CECT 8622</strain>
    </source>
</reference>
<protein>
    <submittedName>
        <fullName evidence="7">Heparinase II/III family protein</fullName>
    </submittedName>
</protein>
<feature type="domain" description="Heparinase II/III-like C-terminal" evidence="5">
    <location>
        <begin position="307"/>
        <end position="515"/>
    </location>
</feature>
<feature type="domain" description="Heparin-sulfate lyase N-terminal" evidence="6">
    <location>
        <begin position="165"/>
        <end position="282"/>
    </location>
</feature>
<dbReference type="Gene3D" id="2.70.98.70">
    <property type="match status" value="1"/>
</dbReference>
<evidence type="ECO:0000256" key="1">
    <source>
        <dbReference type="ARBA" id="ARBA00004418"/>
    </source>
</evidence>
<dbReference type="InterPro" id="IPR012480">
    <property type="entry name" value="Hepar_II_III_C"/>
</dbReference>
<evidence type="ECO:0000259" key="6">
    <source>
        <dbReference type="Pfam" id="PF16889"/>
    </source>
</evidence>
<name>A0ABV5FCE8_9FLAO</name>